<feature type="domain" description="PHD-type" evidence="7">
    <location>
        <begin position="6"/>
        <end position="60"/>
    </location>
</feature>
<keyword evidence="3" id="KW-0862">Zinc</keyword>
<dbReference type="InterPro" id="IPR036691">
    <property type="entry name" value="Endo/exonu/phosph_ase_sf"/>
</dbReference>
<accession>A0A8S4DSH6</accession>
<keyword evidence="2 4" id="KW-0863">Zinc-finger</keyword>
<dbReference type="Gene3D" id="3.30.40.10">
    <property type="entry name" value="Zinc/RING finger domain, C3HC4 (zinc finger)"/>
    <property type="match status" value="1"/>
</dbReference>
<name>A0A8S4DSH6_PLUXY</name>
<dbReference type="CDD" id="cd15489">
    <property type="entry name" value="PHD_SF"/>
    <property type="match status" value="1"/>
</dbReference>
<dbReference type="PROSITE" id="PS50016">
    <property type="entry name" value="ZF_PHD_2"/>
    <property type="match status" value="1"/>
</dbReference>
<evidence type="ECO:0000256" key="2">
    <source>
        <dbReference type="ARBA" id="ARBA00022771"/>
    </source>
</evidence>
<dbReference type="SUPFAM" id="SSF56219">
    <property type="entry name" value="DNase I-like"/>
    <property type="match status" value="1"/>
</dbReference>
<dbReference type="InterPro" id="IPR001965">
    <property type="entry name" value="Znf_PHD"/>
</dbReference>
<dbReference type="PROSITE" id="PS01359">
    <property type="entry name" value="ZF_PHD_1"/>
    <property type="match status" value="1"/>
</dbReference>
<keyword evidence="5" id="KW-0175">Coiled coil</keyword>
<reference evidence="8" key="1">
    <citation type="submission" date="2020-11" db="EMBL/GenBank/DDBJ databases">
        <authorList>
            <person name="Whiteford S."/>
        </authorList>
    </citation>
    <scope>NUCLEOTIDE SEQUENCE</scope>
</reference>
<feature type="region of interest" description="Disordered" evidence="6">
    <location>
        <begin position="57"/>
        <end position="85"/>
    </location>
</feature>
<keyword evidence="9" id="KW-1185">Reference proteome</keyword>
<organism evidence="8 9">
    <name type="scientific">Plutella xylostella</name>
    <name type="common">Diamondback moth</name>
    <name type="synonym">Plutella maculipennis</name>
    <dbReference type="NCBI Taxonomy" id="51655"/>
    <lineage>
        <taxon>Eukaryota</taxon>
        <taxon>Metazoa</taxon>
        <taxon>Ecdysozoa</taxon>
        <taxon>Arthropoda</taxon>
        <taxon>Hexapoda</taxon>
        <taxon>Insecta</taxon>
        <taxon>Pterygota</taxon>
        <taxon>Neoptera</taxon>
        <taxon>Endopterygota</taxon>
        <taxon>Lepidoptera</taxon>
        <taxon>Glossata</taxon>
        <taxon>Ditrysia</taxon>
        <taxon>Yponomeutoidea</taxon>
        <taxon>Plutellidae</taxon>
        <taxon>Plutella</taxon>
    </lineage>
</organism>
<keyword evidence="1" id="KW-0479">Metal-binding</keyword>
<feature type="compositionally biased region" description="Polar residues" evidence="6">
    <location>
        <begin position="514"/>
        <end position="523"/>
    </location>
</feature>
<dbReference type="AlphaFoldDB" id="A0A8S4DSH6"/>
<dbReference type="InterPro" id="IPR019787">
    <property type="entry name" value="Znf_PHD-finger"/>
</dbReference>
<evidence type="ECO:0000256" key="6">
    <source>
        <dbReference type="SAM" id="MobiDB-lite"/>
    </source>
</evidence>
<dbReference type="GO" id="GO:0008270">
    <property type="term" value="F:zinc ion binding"/>
    <property type="evidence" value="ECO:0007669"/>
    <property type="project" value="UniProtKB-KW"/>
</dbReference>
<proteinExistence type="predicted"/>
<evidence type="ECO:0000256" key="1">
    <source>
        <dbReference type="ARBA" id="ARBA00022723"/>
    </source>
</evidence>
<dbReference type="InterPro" id="IPR019786">
    <property type="entry name" value="Zinc_finger_PHD-type_CS"/>
</dbReference>
<dbReference type="Gene3D" id="3.60.10.10">
    <property type="entry name" value="Endonuclease/exonuclease/phosphatase"/>
    <property type="match status" value="1"/>
</dbReference>
<dbReference type="GO" id="GO:0003824">
    <property type="term" value="F:catalytic activity"/>
    <property type="evidence" value="ECO:0007669"/>
    <property type="project" value="InterPro"/>
</dbReference>
<dbReference type="InterPro" id="IPR011011">
    <property type="entry name" value="Znf_FYVE_PHD"/>
</dbReference>
<dbReference type="SMART" id="SM00249">
    <property type="entry name" value="PHD"/>
    <property type="match status" value="1"/>
</dbReference>
<protein>
    <submittedName>
        <fullName evidence="8">(diamondback moth) hypothetical protein</fullName>
    </submittedName>
</protein>
<sequence length="523" mass="58017">MSQITVKTCAACTNDIALNEKCLICMLCKEKYHSLCVGSEIASLNKDQIKSWQCPSCASKRPKGDNSNTPVRTAANEKVTVRKQRGNNVAPTAAASAAPNCAASAAPNCAASAVAGPTCNLCMTKEELTAIIRKELQDSLCVQIKTSIKDCIATQLREITSEMNDIKESIKFSSDKFEEFKSEVISFKKNVQIIQKENENLRCTVSSLQQRVNQLEQLSRASNLEIQCVPEFKAENPSNIVQQLSKVIDCEVQDKDLVFCSRIAKANPQSSRPRSLLVKFQNQRQRDAYLTAATKFNKEHPTDKLNTSHLGIANEKNTAVYVVEHLTPEIKSLHAATRQKAREIGYKFSWVRNGRVFIRKNESSEYIYVRDADVLKTLGRDELIATVIKLKPDILALNETWTKQGQERYAPKVPGYSLKNTPRPHDRTGGGVGFLIRRGLRVRIKPHPPSELEQMWLELTVPGVGKVVVGTAYRPDSGLSPGSLTGLMSGPHCHSRSELDTTLRGLNTRPAPPNTTHYSLLVD</sequence>
<gene>
    <name evidence="8" type="ORF">PLXY2_LOCUS3353</name>
</gene>
<evidence type="ECO:0000256" key="5">
    <source>
        <dbReference type="SAM" id="Coils"/>
    </source>
</evidence>
<dbReference type="InterPro" id="IPR057251">
    <property type="entry name" value="FP_C"/>
</dbReference>
<feature type="coiled-coil region" evidence="5">
    <location>
        <begin position="191"/>
        <end position="225"/>
    </location>
</feature>
<dbReference type="Proteomes" id="UP000653454">
    <property type="component" value="Unassembled WGS sequence"/>
</dbReference>
<feature type="region of interest" description="Disordered" evidence="6">
    <location>
        <begin position="489"/>
        <end position="523"/>
    </location>
</feature>
<evidence type="ECO:0000256" key="3">
    <source>
        <dbReference type="ARBA" id="ARBA00022833"/>
    </source>
</evidence>
<evidence type="ECO:0000256" key="4">
    <source>
        <dbReference type="PROSITE-ProRule" id="PRU00146"/>
    </source>
</evidence>
<evidence type="ECO:0000313" key="9">
    <source>
        <dbReference type="Proteomes" id="UP000653454"/>
    </source>
</evidence>
<evidence type="ECO:0000259" key="7">
    <source>
        <dbReference type="PROSITE" id="PS50016"/>
    </source>
</evidence>
<dbReference type="Pfam" id="PF03372">
    <property type="entry name" value="Exo_endo_phos"/>
    <property type="match status" value="1"/>
</dbReference>
<dbReference type="InterPro" id="IPR013083">
    <property type="entry name" value="Znf_RING/FYVE/PHD"/>
</dbReference>
<dbReference type="EMBL" id="CAJHNJ030000008">
    <property type="protein sequence ID" value="CAG9104729.1"/>
    <property type="molecule type" value="Genomic_DNA"/>
</dbReference>
<dbReference type="InterPro" id="IPR005135">
    <property type="entry name" value="Endo/exonuclease/phosphatase"/>
</dbReference>
<dbReference type="SUPFAM" id="SSF57903">
    <property type="entry name" value="FYVE/PHD zinc finger"/>
    <property type="match status" value="1"/>
</dbReference>
<evidence type="ECO:0000313" key="8">
    <source>
        <dbReference type="EMBL" id="CAG9104729.1"/>
    </source>
</evidence>
<comment type="caution">
    <text evidence="8">The sequence shown here is derived from an EMBL/GenBank/DDBJ whole genome shotgun (WGS) entry which is preliminary data.</text>
</comment>
<dbReference type="Pfam" id="PF25298">
    <property type="entry name" value="Baculo_FP_2nd"/>
    <property type="match status" value="1"/>
</dbReference>